<dbReference type="PROSITE" id="PS51257">
    <property type="entry name" value="PROKAR_LIPOPROTEIN"/>
    <property type="match status" value="1"/>
</dbReference>
<sequence length="1029" mass="109761">MKITESALRNPAAVAAVVALACLFGALSLRSLPLQLFPDIERPQMSIQTNWRAASPQELESEIVEPIEAVMQGLPGLEEIASNINTGNSFINLTFAVGSDMDAMLVEVLARMNRLPPLPRDANPPVVQAGADNANNSLTYFFVQKMPGTPGNILDYRQMIEDRIVPRLASVEGVAGVDINGAAPEELTITLNLERAAALGIQIPEIAAQAARATDVSGGMIESGRREYILRFAGRYSPEALGNLILAWRDGRPIRLGDVATVEVKRPEQRFFAYQNGNPAIGLRILRESGANVLDTLDEVKRVVAEVRESELRPQGLDIAQSFDASVFINRAIGLLSGSLLAGVVLAVGCLWWFLRDVRATALIACAIPISLLATFIVLQLTGRSLNVISLAGLAFAVGMVMDAAVVVAENIVRLRESGLPARQAALDGTRQVGGALVASTLTTVAVFVPVIFMEDVEGQLFADLALTISIAVGISLLIAVTVLPAAAGSWLRQRQTAVRSDSWLRVSRWALQVTDGRRRQLAWVGALVLAPALLAVALMPQIDYLPPVKRAAVDAFFNFPPGMSPERVNREIAPILLQRMRPYMDGEKGPQLSNWYLNLWPGGGTLGARVVDPADIGELERIVRDEIVVGFPDTRAFASEGELFGSFGGSARAIAIHLQHADGDALTQAAETGRRLLSERFPGANVQAWPNADAGTPELRINADDRRLAEAGWRRPELGTVVRTLGEGQWLGEHFDGDRRLPIILRSDRDNAFERLGAAPLATPAGGILSLGELAQVDTVLAPNQVRRIDRRRTVTLTVDPPAALSLEAALDIIDSDIVPELRESLPADAAIRISGSADRLGEVVRSMAGNFAMALLVLFLLMAAMFRSLRDSAFVMATLPMAVLGGVLGLHALDLAAGQTLDLLSMIGFIMLLGMVINNAILLVAQTREAQAAGASIDDALRQALEQRLRPILIAALTGVFGALPMAINPGPGAAIYRGLAAVTVGGVALSLLFTIVLVPALLRLAAARQPAVVAGAETGTLPQSAS</sequence>
<dbReference type="PANTHER" id="PTHR32063:SF0">
    <property type="entry name" value="SWARMING MOTILITY PROTEIN SWRC"/>
    <property type="match status" value="1"/>
</dbReference>
<dbReference type="Gene3D" id="3.30.70.1320">
    <property type="entry name" value="Multidrug efflux transporter AcrB pore domain like"/>
    <property type="match status" value="1"/>
</dbReference>
<feature type="transmembrane region" description="Helical" evidence="1">
    <location>
        <begin position="332"/>
        <end position="355"/>
    </location>
</feature>
<dbReference type="SUPFAM" id="SSF82693">
    <property type="entry name" value="Multidrug efflux transporter AcrB pore domain, PN1, PN2, PC1 and PC2 subdomains"/>
    <property type="match status" value="2"/>
</dbReference>
<feature type="transmembrane region" description="Helical" evidence="1">
    <location>
        <begin position="388"/>
        <end position="413"/>
    </location>
</feature>
<dbReference type="InterPro" id="IPR027463">
    <property type="entry name" value="AcrB_DN_DC_subdom"/>
</dbReference>
<dbReference type="GO" id="GO:0042910">
    <property type="term" value="F:xenobiotic transmembrane transporter activity"/>
    <property type="evidence" value="ECO:0007669"/>
    <property type="project" value="TreeGrafter"/>
</dbReference>
<dbReference type="AlphaFoldDB" id="A0A286D8W5"/>
<feature type="transmembrane region" description="Helical" evidence="1">
    <location>
        <begin position="465"/>
        <end position="492"/>
    </location>
</feature>
<name>A0A286D8W5_9GAMM</name>
<dbReference type="GO" id="GO:0005886">
    <property type="term" value="C:plasma membrane"/>
    <property type="evidence" value="ECO:0007669"/>
    <property type="project" value="TreeGrafter"/>
</dbReference>
<reference evidence="2 3" key="1">
    <citation type="submission" date="2017-09" db="EMBL/GenBank/DDBJ databases">
        <authorList>
            <person name="Ehlers B."/>
            <person name="Leendertz F.H."/>
        </authorList>
    </citation>
    <scope>NUCLEOTIDE SEQUENCE [LARGE SCALE GENOMIC DNA]</scope>
    <source>
        <strain evidence="2 3">CGMCC 1.10978</strain>
    </source>
</reference>
<dbReference type="OrthoDB" id="9757904at2"/>
<dbReference type="PRINTS" id="PR00702">
    <property type="entry name" value="ACRIFLAVINRP"/>
</dbReference>
<feature type="transmembrane region" description="Helical" evidence="1">
    <location>
        <begin position="433"/>
        <end position="453"/>
    </location>
</feature>
<feature type="transmembrane region" description="Helical" evidence="1">
    <location>
        <begin position="907"/>
        <end position="927"/>
    </location>
</feature>
<feature type="transmembrane region" description="Helical" evidence="1">
    <location>
        <begin position="849"/>
        <end position="868"/>
    </location>
</feature>
<evidence type="ECO:0000313" key="3">
    <source>
        <dbReference type="Proteomes" id="UP000219374"/>
    </source>
</evidence>
<keyword evidence="1" id="KW-0472">Membrane</keyword>
<dbReference type="RefSeq" id="WP_097122372.1">
    <property type="nucleotide sequence ID" value="NZ_OCND01000006.1"/>
</dbReference>
<dbReference type="Gene3D" id="3.30.70.1430">
    <property type="entry name" value="Multidrug efflux transporter AcrB pore domain"/>
    <property type="match status" value="2"/>
</dbReference>
<protein>
    <submittedName>
        <fullName evidence="2">Multidrug efflux pump subunit AcrB</fullName>
    </submittedName>
</protein>
<keyword evidence="1" id="KW-0812">Transmembrane</keyword>
<dbReference type="Gene3D" id="3.30.70.1440">
    <property type="entry name" value="Multidrug efflux transporter AcrB pore domain"/>
    <property type="match status" value="1"/>
</dbReference>
<feature type="transmembrane region" description="Helical" evidence="1">
    <location>
        <begin position="875"/>
        <end position="895"/>
    </location>
</feature>
<feature type="transmembrane region" description="Helical" evidence="1">
    <location>
        <begin position="982"/>
        <end position="1005"/>
    </location>
</feature>
<dbReference type="SUPFAM" id="SSF82714">
    <property type="entry name" value="Multidrug efflux transporter AcrB TolC docking domain, DN and DC subdomains"/>
    <property type="match status" value="2"/>
</dbReference>
<dbReference type="Proteomes" id="UP000219374">
    <property type="component" value="Unassembled WGS sequence"/>
</dbReference>
<dbReference type="PANTHER" id="PTHR32063">
    <property type="match status" value="1"/>
</dbReference>
<feature type="transmembrane region" description="Helical" evidence="1">
    <location>
        <begin position="522"/>
        <end position="541"/>
    </location>
</feature>
<evidence type="ECO:0000256" key="1">
    <source>
        <dbReference type="SAM" id="Phobius"/>
    </source>
</evidence>
<dbReference type="SUPFAM" id="SSF82866">
    <property type="entry name" value="Multidrug efflux transporter AcrB transmembrane domain"/>
    <property type="match status" value="2"/>
</dbReference>
<proteinExistence type="predicted"/>
<feature type="transmembrane region" description="Helical" evidence="1">
    <location>
        <begin position="953"/>
        <end position="970"/>
    </location>
</feature>
<keyword evidence="3" id="KW-1185">Reference proteome</keyword>
<gene>
    <name evidence="2" type="ORF">SAMN06296416_10662</name>
</gene>
<dbReference type="InterPro" id="IPR001036">
    <property type="entry name" value="Acrflvin-R"/>
</dbReference>
<dbReference type="Gene3D" id="3.30.2090.10">
    <property type="entry name" value="Multidrug efflux transporter AcrB TolC docking domain, DN and DC subdomains"/>
    <property type="match status" value="2"/>
</dbReference>
<organism evidence="2 3">
    <name type="scientific">Pseudoxanthomonas wuyuanensis</name>
    <dbReference type="NCBI Taxonomy" id="1073196"/>
    <lineage>
        <taxon>Bacteria</taxon>
        <taxon>Pseudomonadati</taxon>
        <taxon>Pseudomonadota</taxon>
        <taxon>Gammaproteobacteria</taxon>
        <taxon>Lysobacterales</taxon>
        <taxon>Lysobacteraceae</taxon>
        <taxon>Pseudoxanthomonas</taxon>
    </lineage>
</organism>
<dbReference type="Pfam" id="PF00873">
    <property type="entry name" value="ACR_tran"/>
    <property type="match status" value="2"/>
</dbReference>
<dbReference type="Gene3D" id="1.20.1640.10">
    <property type="entry name" value="Multidrug efflux transporter AcrB transmembrane domain"/>
    <property type="match status" value="2"/>
</dbReference>
<dbReference type="EMBL" id="OCND01000006">
    <property type="protein sequence ID" value="SOD55098.1"/>
    <property type="molecule type" value="Genomic_DNA"/>
</dbReference>
<feature type="transmembrane region" description="Helical" evidence="1">
    <location>
        <begin position="362"/>
        <end position="382"/>
    </location>
</feature>
<evidence type="ECO:0000313" key="2">
    <source>
        <dbReference type="EMBL" id="SOD55098.1"/>
    </source>
</evidence>
<keyword evidence="1" id="KW-1133">Transmembrane helix</keyword>
<accession>A0A286D8W5</accession>